<dbReference type="GO" id="GO:0003677">
    <property type="term" value="F:DNA binding"/>
    <property type="evidence" value="ECO:0007669"/>
    <property type="project" value="UniProtKB-KW"/>
</dbReference>
<dbReference type="InterPro" id="IPR050639">
    <property type="entry name" value="SSR_resolvase"/>
</dbReference>
<protein>
    <submittedName>
        <fullName evidence="8">Site-specific DNA recombinase</fullName>
    </submittedName>
</protein>
<dbReference type="InterPro" id="IPR006118">
    <property type="entry name" value="Recombinase_CS"/>
</dbReference>
<keyword evidence="2" id="KW-0238">DNA-binding</keyword>
<accession>A0A285G6I1</accession>
<feature type="coiled-coil region" evidence="5">
    <location>
        <begin position="355"/>
        <end position="431"/>
    </location>
</feature>
<dbReference type="EMBL" id="OBDZ01000005">
    <property type="protein sequence ID" value="SNY19149.1"/>
    <property type="molecule type" value="Genomic_DNA"/>
</dbReference>
<name>A0A285G6I1_9FIRM</name>
<proteinExistence type="predicted"/>
<sequence>MKKAVIYARVSSKMQAEDGLSIDAQINQLREYAVDNGYEILNEYVDKGESAKTADRPEFQQMIRDIKGDKNSYDAVLIHKTDRFARNREDSIVYKSLLRRDCGVDVIAIKEDFGEGPIGKMIEGILEVIAEFYSENLAREVKKGQVEKAKKGQALGEPPYGYIIGEDGKFKIYEPEAEVVRYIFNRYLEGDGSHTIADKIKEIGIKQFGEAAIKKTTGKELNWSSNRMVLFIIKNEVYTGLFEWDDIIIEDNHPAIISKEEFELAQELRDKKKGRGCGQRNMYLLKGLLKCYECNSNLGRKNYKSKGKTVHVSYCMNNRINNECYSNRNKMADLEKHIIKSLEKISKGITKINNLTVTRDDKDQNQKQIKKLQKKLEEFDKQFDRQMEAFEAGVINIEQLKKYKTRLNNQKDEVKNQIVKLKDVKKDIDENKFRNKINNVVTLLKDESININKKRLALLSIIKEVRVSRKNGIIKMIYKW</sequence>
<dbReference type="GO" id="GO:0000150">
    <property type="term" value="F:DNA strand exchange activity"/>
    <property type="evidence" value="ECO:0007669"/>
    <property type="project" value="InterPro"/>
</dbReference>
<dbReference type="Proteomes" id="UP000219573">
    <property type="component" value="Unassembled WGS sequence"/>
</dbReference>
<dbReference type="PROSITE" id="PS51736">
    <property type="entry name" value="RECOMBINASES_3"/>
    <property type="match status" value="1"/>
</dbReference>
<evidence type="ECO:0000256" key="5">
    <source>
        <dbReference type="SAM" id="Coils"/>
    </source>
</evidence>
<evidence type="ECO:0000256" key="1">
    <source>
        <dbReference type="ARBA" id="ARBA00022908"/>
    </source>
</evidence>
<evidence type="ECO:0000256" key="2">
    <source>
        <dbReference type="ARBA" id="ARBA00023125"/>
    </source>
</evidence>
<evidence type="ECO:0000313" key="8">
    <source>
        <dbReference type="EMBL" id="SNY19149.1"/>
    </source>
</evidence>
<dbReference type="AlphaFoldDB" id="A0A285G6I1"/>
<evidence type="ECO:0000256" key="4">
    <source>
        <dbReference type="PROSITE-ProRule" id="PRU10137"/>
    </source>
</evidence>
<evidence type="ECO:0000259" key="6">
    <source>
        <dbReference type="PROSITE" id="PS51736"/>
    </source>
</evidence>
<dbReference type="InterPro" id="IPR006119">
    <property type="entry name" value="Resolv_N"/>
</dbReference>
<dbReference type="SMART" id="SM00857">
    <property type="entry name" value="Resolvase"/>
    <property type="match status" value="1"/>
</dbReference>
<evidence type="ECO:0000313" key="9">
    <source>
        <dbReference type="Proteomes" id="UP000219573"/>
    </source>
</evidence>
<evidence type="ECO:0000256" key="3">
    <source>
        <dbReference type="ARBA" id="ARBA00023172"/>
    </source>
</evidence>
<dbReference type="PANTHER" id="PTHR30461">
    <property type="entry name" value="DNA-INVERTASE FROM LAMBDOID PROPHAGE"/>
    <property type="match status" value="1"/>
</dbReference>
<keyword evidence="1" id="KW-0229">DNA integration</keyword>
<dbReference type="PROSITE" id="PS51737">
    <property type="entry name" value="RECOMBINASE_DNA_BIND"/>
    <property type="match status" value="1"/>
</dbReference>
<reference evidence="9" key="1">
    <citation type="submission" date="2017-09" db="EMBL/GenBank/DDBJ databases">
        <authorList>
            <person name="Varghese N."/>
            <person name="Submissions S."/>
        </authorList>
    </citation>
    <scope>NUCLEOTIDE SEQUENCE [LARGE SCALE GENOMIC DNA]</scope>
    <source>
        <strain evidence="9">MSL47</strain>
    </source>
</reference>
<dbReference type="GO" id="GO:0015074">
    <property type="term" value="P:DNA integration"/>
    <property type="evidence" value="ECO:0007669"/>
    <property type="project" value="UniProtKB-KW"/>
</dbReference>
<dbReference type="PANTHER" id="PTHR30461:SF23">
    <property type="entry name" value="DNA RECOMBINASE-RELATED"/>
    <property type="match status" value="1"/>
</dbReference>
<evidence type="ECO:0000259" key="7">
    <source>
        <dbReference type="PROSITE" id="PS51737"/>
    </source>
</evidence>
<keyword evidence="3" id="KW-0233">DNA recombination</keyword>
<feature type="domain" description="Resolvase/invertase-type recombinase catalytic" evidence="6">
    <location>
        <begin position="3"/>
        <end position="152"/>
    </location>
</feature>
<dbReference type="PROSITE" id="PS00397">
    <property type="entry name" value="RECOMBINASES_1"/>
    <property type="match status" value="1"/>
</dbReference>
<feature type="active site" description="O-(5'-phospho-DNA)-serine intermediate" evidence="4">
    <location>
        <position position="11"/>
    </location>
</feature>
<gene>
    <name evidence="8" type="ORF">SAMN06265827_10572</name>
</gene>
<dbReference type="InterPro" id="IPR011109">
    <property type="entry name" value="DNA_bind_recombinase_dom"/>
</dbReference>
<dbReference type="Gene3D" id="3.40.50.1390">
    <property type="entry name" value="Resolvase, N-terminal catalytic domain"/>
    <property type="match status" value="1"/>
</dbReference>
<dbReference type="RefSeq" id="WP_097016909.1">
    <property type="nucleotide sequence ID" value="NZ_OBDZ01000005.1"/>
</dbReference>
<dbReference type="InterPro" id="IPR038109">
    <property type="entry name" value="DNA_bind_recomb_sf"/>
</dbReference>
<keyword evidence="5" id="KW-0175">Coiled coil</keyword>
<keyword evidence="9" id="KW-1185">Reference proteome</keyword>
<organism evidence="8 9">
    <name type="scientific">Orenia metallireducens</name>
    <dbReference type="NCBI Taxonomy" id="1413210"/>
    <lineage>
        <taxon>Bacteria</taxon>
        <taxon>Bacillati</taxon>
        <taxon>Bacillota</taxon>
        <taxon>Clostridia</taxon>
        <taxon>Halanaerobiales</taxon>
        <taxon>Halobacteroidaceae</taxon>
        <taxon>Orenia</taxon>
    </lineage>
</organism>
<dbReference type="Pfam" id="PF00239">
    <property type="entry name" value="Resolvase"/>
    <property type="match status" value="1"/>
</dbReference>
<dbReference type="Pfam" id="PF07508">
    <property type="entry name" value="Recombinase"/>
    <property type="match status" value="1"/>
</dbReference>
<dbReference type="SUPFAM" id="SSF53041">
    <property type="entry name" value="Resolvase-like"/>
    <property type="match status" value="1"/>
</dbReference>
<dbReference type="InterPro" id="IPR036162">
    <property type="entry name" value="Resolvase-like_N_sf"/>
</dbReference>
<dbReference type="Gene3D" id="3.90.1750.20">
    <property type="entry name" value="Putative Large Serine Recombinase, Chain B, Domain 2"/>
    <property type="match status" value="1"/>
</dbReference>
<dbReference type="CDD" id="cd00338">
    <property type="entry name" value="Ser_Recombinase"/>
    <property type="match status" value="1"/>
</dbReference>
<feature type="domain" description="Recombinase" evidence="7">
    <location>
        <begin position="159"/>
        <end position="275"/>
    </location>
</feature>